<gene>
    <name evidence="1" type="ordered locus">Runsl_3000</name>
</gene>
<dbReference type="EMBL" id="CP002859">
    <property type="protein sequence ID" value="AEI49385.1"/>
    <property type="molecule type" value="Genomic_DNA"/>
</dbReference>
<evidence type="ECO:0000313" key="1">
    <source>
        <dbReference type="EMBL" id="AEI49385.1"/>
    </source>
</evidence>
<organism evidence="1 2">
    <name type="scientific">Runella slithyformis (strain ATCC 29530 / DSM 19594 / LMG 11500 / NCIMB 11436 / LSU 4)</name>
    <dbReference type="NCBI Taxonomy" id="761193"/>
    <lineage>
        <taxon>Bacteria</taxon>
        <taxon>Pseudomonadati</taxon>
        <taxon>Bacteroidota</taxon>
        <taxon>Cytophagia</taxon>
        <taxon>Cytophagales</taxon>
        <taxon>Spirosomataceae</taxon>
        <taxon>Runella</taxon>
    </lineage>
</organism>
<dbReference type="KEGG" id="rsi:Runsl_3000"/>
<name>A0A7U3ZLF8_RUNSL</name>
<reference evidence="2" key="1">
    <citation type="submission" date="2011-06" db="EMBL/GenBank/DDBJ databases">
        <title>The complete genome of chromosome of Runella slithyformis DSM 19594.</title>
        <authorList>
            <consortium name="US DOE Joint Genome Institute (JGI-PGF)"/>
            <person name="Lucas S."/>
            <person name="Han J."/>
            <person name="Lapidus A."/>
            <person name="Bruce D."/>
            <person name="Goodwin L."/>
            <person name="Pitluck S."/>
            <person name="Peters L."/>
            <person name="Kyrpides N."/>
            <person name="Mavromatis K."/>
            <person name="Ivanova N."/>
            <person name="Ovchinnikova G."/>
            <person name="Zhang X."/>
            <person name="Misra M."/>
            <person name="Detter J.C."/>
            <person name="Tapia R."/>
            <person name="Han C."/>
            <person name="Land M."/>
            <person name="Hauser L."/>
            <person name="Markowitz V."/>
            <person name="Cheng J.-F."/>
            <person name="Hugenholtz P."/>
            <person name="Woyke T."/>
            <person name="Wu D."/>
            <person name="Tindall B."/>
            <person name="Faehrich R."/>
            <person name="Brambilla E."/>
            <person name="Klenk H.-P."/>
            <person name="Eisen J.A."/>
        </authorList>
    </citation>
    <scope>NUCLEOTIDE SEQUENCE [LARGE SCALE GENOMIC DNA]</scope>
    <source>
        <strain evidence="2">ATCC 29530 / DSM 19594 / LMG 11500 / NCIMB 11436 / LSU 4</strain>
    </source>
</reference>
<proteinExistence type="predicted"/>
<dbReference type="AlphaFoldDB" id="A0A7U3ZLF8"/>
<dbReference type="Proteomes" id="UP000000493">
    <property type="component" value="Chromosome"/>
</dbReference>
<reference evidence="1 2" key="2">
    <citation type="journal article" date="2012" name="Stand. Genomic Sci.">
        <title>Complete genome sequence of the aquatic bacterium Runella slithyformis type strain (LSU 4(T)).</title>
        <authorList>
            <person name="Copeland A."/>
            <person name="Zhang X."/>
            <person name="Misra M."/>
            <person name="Lapidus A."/>
            <person name="Nolan M."/>
            <person name="Lucas S."/>
            <person name="Deshpande S."/>
            <person name="Cheng J.F."/>
            <person name="Tapia R."/>
            <person name="Goodwin L.A."/>
            <person name="Pitluck S."/>
            <person name="Liolios K."/>
            <person name="Pagani I."/>
            <person name="Ivanova N."/>
            <person name="Mikhailova N."/>
            <person name="Pati A."/>
            <person name="Chen A."/>
            <person name="Palaniappan K."/>
            <person name="Land M."/>
            <person name="Hauser L."/>
            <person name="Pan C."/>
            <person name="Jeffries C.D."/>
            <person name="Detter J.C."/>
            <person name="Brambilla E.M."/>
            <person name="Rohde M."/>
            <person name="Djao O.D."/>
            <person name="Goker M."/>
            <person name="Sikorski J."/>
            <person name="Tindall B.J."/>
            <person name="Woyke T."/>
            <person name="Bristow J."/>
            <person name="Eisen J.A."/>
            <person name="Markowitz V."/>
            <person name="Hugenholtz P."/>
            <person name="Kyrpides N.C."/>
            <person name="Klenk H.P."/>
            <person name="Mavromatis K."/>
        </authorList>
    </citation>
    <scope>NUCLEOTIDE SEQUENCE [LARGE SCALE GENOMIC DNA]</scope>
    <source>
        <strain evidence="2">ATCC 29530 / DSM 19594 / LMG 11500 / NCIMB 11436 / LSU 4</strain>
    </source>
</reference>
<accession>A0A7U3ZLF8</accession>
<protein>
    <submittedName>
        <fullName evidence="1">Uncharacterized protein</fullName>
    </submittedName>
</protein>
<sequence>MIQFSDNVLSRSQMKAVKGGEEYGGDGVGCWCVYELTANSNYGRCSTKAAPAGTTNQDCNGICLTGMDPIYCLNTAELRASQTCPFGA</sequence>
<evidence type="ECO:0000313" key="2">
    <source>
        <dbReference type="Proteomes" id="UP000000493"/>
    </source>
</evidence>
<keyword evidence="2" id="KW-1185">Reference proteome</keyword>